<dbReference type="EMBL" id="CP026115">
    <property type="protein sequence ID" value="QHG64636.1"/>
    <property type="molecule type" value="Genomic_DNA"/>
</dbReference>
<sequence length="91" mass="9640">MKTLLAIAALTLAGQVFAGQPVSNMNSSFPSAPQDYSYSMDLDIAKVISMTSEGATDCGIIPATLIYADHEGQVHAIKYHKQSYACLGENG</sequence>
<dbReference type="Proteomes" id="UP000464480">
    <property type="component" value="Chromosome"/>
</dbReference>
<feature type="chain" id="PRO_5026151349" evidence="1">
    <location>
        <begin position="19"/>
        <end position="91"/>
    </location>
</feature>
<protein>
    <submittedName>
        <fullName evidence="2">DUF2790 domain-containing protein</fullName>
    </submittedName>
</protein>
<evidence type="ECO:0000256" key="1">
    <source>
        <dbReference type="SAM" id="SignalP"/>
    </source>
</evidence>
<dbReference type="InterPro" id="IPR021245">
    <property type="entry name" value="DUF2790"/>
</dbReference>
<reference evidence="2 3" key="1">
    <citation type="submission" date="2020-02" db="EMBL/GenBank/DDBJ databases">
        <title>Pseudomonas Putida W5 Complete Genome Assembly.</title>
        <authorList>
            <person name="Yuan Z.-C."/>
            <person name="Shaw G.A."/>
            <person name="Cusano A.D."/>
            <person name="Caddey B.J."/>
            <person name="Weselowski B.J."/>
        </authorList>
    </citation>
    <scope>NUCLEOTIDE SEQUENCE [LARGE SCALE GENOMIC DNA]</scope>
    <source>
        <strain evidence="2 3">W5</strain>
    </source>
</reference>
<dbReference type="AlphaFoldDB" id="A0A6I6XL85"/>
<feature type="signal peptide" evidence="1">
    <location>
        <begin position="1"/>
        <end position="18"/>
    </location>
</feature>
<accession>A0A6I6XL85</accession>
<gene>
    <name evidence="2" type="ORF">C2H86_09510</name>
</gene>
<dbReference type="RefSeq" id="WP_159410007.1">
    <property type="nucleotide sequence ID" value="NZ_CP026115.2"/>
</dbReference>
<dbReference type="Gene3D" id="2.30.140.50">
    <property type="entry name" value="Protein of unknown function DUF2790"/>
    <property type="match status" value="1"/>
</dbReference>
<name>A0A6I6XL85_PSEPU</name>
<evidence type="ECO:0000313" key="2">
    <source>
        <dbReference type="EMBL" id="QHG64636.1"/>
    </source>
</evidence>
<keyword evidence="1" id="KW-0732">Signal</keyword>
<organism evidence="2 3">
    <name type="scientific">Pseudomonas putida</name>
    <name type="common">Arthrobacter siderocapsulatus</name>
    <dbReference type="NCBI Taxonomy" id="303"/>
    <lineage>
        <taxon>Bacteria</taxon>
        <taxon>Pseudomonadati</taxon>
        <taxon>Pseudomonadota</taxon>
        <taxon>Gammaproteobacteria</taxon>
        <taxon>Pseudomonadales</taxon>
        <taxon>Pseudomonadaceae</taxon>
        <taxon>Pseudomonas</taxon>
    </lineage>
</organism>
<proteinExistence type="predicted"/>
<evidence type="ECO:0000313" key="3">
    <source>
        <dbReference type="Proteomes" id="UP000464480"/>
    </source>
</evidence>
<dbReference type="Pfam" id="PF10976">
    <property type="entry name" value="DUF2790"/>
    <property type="match status" value="1"/>
</dbReference>